<proteinExistence type="predicted"/>
<dbReference type="InterPro" id="IPR017850">
    <property type="entry name" value="Alkaline_phosphatase_core_sf"/>
</dbReference>
<organism evidence="1 2">
    <name type="scientific">Desulfotomaculum nigrificans (strain DSM 14880 / VKM B-2319 / CO-1-SRB)</name>
    <name type="common">Desulfotomaculum carboxydivorans</name>
    <dbReference type="NCBI Taxonomy" id="868595"/>
    <lineage>
        <taxon>Bacteria</taxon>
        <taxon>Bacillati</taxon>
        <taxon>Bacillota</taxon>
        <taxon>Clostridia</taxon>
        <taxon>Eubacteriales</taxon>
        <taxon>Desulfotomaculaceae</taxon>
        <taxon>Desulfotomaculum</taxon>
    </lineage>
</organism>
<dbReference type="HOGENOM" id="CLU_516632_0_0_9"/>
<dbReference type="Proteomes" id="UP000009226">
    <property type="component" value="Chromosome"/>
</dbReference>
<dbReference type="RefSeq" id="WP_013810094.1">
    <property type="nucleotide sequence ID" value="NC_015565.1"/>
</dbReference>
<dbReference type="KEGG" id="dca:Desca_1270"/>
<protein>
    <submittedName>
        <fullName evidence="1">Type I phosphodiesterase/nucleotide pyrophosphatase</fullName>
    </submittedName>
</protein>
<dbReference type="GO" id="GO:0016787">
    <property type="term" value="F:hydrolase activity"/>
    <property type="evidence" value="ECO:0007669"/>
    <property type="project" value="UniProtKB-ARBA"/>
</dbReference>
<name>F6B4L7_DESCC</name>
<evidence type="ECO:0000313" key="2">
    <source>
        <dbReference type="Proteomes" id="UP000009226"/>
    </source>
</evidence>
<dbReference type="eggNOG" id="COG1524">
    <property type="taxonomic scope" value="Bacteria"/>
</dbReference>
<dbReference type="Pfam" id="PF01663">
    <property type="entry name" value="Phosphodiest"/>
    <property type="match status" value="1"/>
</dbReference>
<dbReference type="PANTHER" id="PTHR10151:SF120">
    <property type="entry name" value="BIS(5'-ADENOSYL)-TRIPHOSPHATASE"/>
    <property type="match status" value="1"/>
</dbReference>
<keyword evidence="2" id="KW-1185">Reference proteome</keyword>
<dbReference type="EMBL" id="CP002736">
    <property type="protein sequence ID" value="AEF94129.1"/>
    <property type="molecule type" value="Genomic_DNA"/>
</dbReference>
<dbReference type="AlphaFoldDB" id="F6B4L7"/>
<reference evidence="1" key="1">
    <citation type="submission" date="2011-05" db="EMBL/GenBank/DDBJ databases">
        <title>Complete sequence of Desulfotomaculum carboxydivorans CO-1-SRB.</title>
        <authorList>
            <consortium name="US DOE Joint Genome Institute"/>
            <person name="Lucas S."/>
            <person name="Han J."/>
            <person name="Lapidus A."/>
            <person name="Cheng J.-F."/>
            <person name="Goodwin L."/>
            <person name="Pitluck S."/>
            <person name="Peters L."/>
            <person name="Mikhailova N."/>
            <person name="Lu M."/>
            <person name="Han C."/>
            <person name="Tapia R."/>
            <person name="Land M."/>
            <person name="Hauser L."/>
            <person name="Kyrpides N."/>
            <person name="Ivanova N."/>
            <person name="Pagani I."/>
            <person name="Stams A."/>
            <person name="Plugge C."/>
            <person name="Muyzer G."/>
            <person name="Kuever J."/>
            <person name="Parshina S."/>
            <person name="Ivanova A."/>
            <person name="Nazina T."/>
            <person name="Woyke T."/>
        </authorList>
    </citation>
    <scope>NUCLEOTIDE SEQUENCE [LARGE SCALE GENOMIC DNA]</scope>
    <source>
        <strain evidence="1">CO-1-SRB</strain>
    </source>
</reference>
<dbReference type="STRING" id="868595.Desca_1270"/>
<gene>
    <name evidence="1" type="ordered locus">Desca_1270</name>
</gene>
<evidence type="ECO:0000313" key="1">
    <source>
        <dbReference type="EMBL" id="AEF94129.1"/>
    </source>
</evidence>
<dbReference type="PANTHER" id="PTHR10151">
    <property type="entry name" value="ECTONUCLEOTIDE PYROPHOSPHATASE/PHOSPHODIESTERASE"/>
    <property type="match status" value="1"/>
</dbReference>
<dbReference type="InterPro" id="IPR002591">
    <property type="entry name" value="Phosphodiest/P_Trfase"/>
</dbReference>
<sequence>MPPQPKTVIYMIIDSFHPRALRHCLGQGKLPALSYLIQQGHLDEQCVSVFPTITPVCTSTLTTGAPPAGHGIPGIIWYHRGERRIVDYGANWWSIWKNGLVQTCQDMIFNLNHKHLSWQVRTIYEELEARGLNTAAVNPIIFRANTRYEVHIPLLLKLITLFQVDNGKVYGPQGFCLGRLYQPPGALRQDIKNMRFGAKLGFNDNFSAVVAQWFLRQKPRANLLTIYFPDMDSTAHAKNPDCCEPCLTKIDQKIAAVLDCFPSWSGALEENVFVLVGDHGQSALKRRGKTIKLPRLLKNYSQAKLGENPVEDKDIAICSNERVAYIYIIRHRPGMRKDIVRHLLTEPRIDQIIWREDQWYHVQQPGKNKLSFCKGDKYTDIYGQSWQITGDPKSLDLQLDGNYITYGQYPNALARIADCLDNPHAGDMVITAKPGYLLGGEGAPPFPGAGSHGSLHREDSLVPLIISGTSAKIEKPRLVDVMPFICSLFHPQG</sequence>
<dbReference type="Gene3D" id="3.40.720.10">
    <property type="entry name" value="Alkaline Phosphatase, subunit A"/>
    <property type="match status" value="1"/>
</dbReference>
<dbReference type="SUPFAM" id="SSF53649">
    <property type="entry name" value="Alkaline phosphatase-like"/>
    <property type="match status" value="1"/>
</dbReference>
<accession>F6B4L7</accession>